<evidence type="ECO:0000256" key="2">
    <source>
        <dbReference type="SAM" id="Phobius"/>
    </source>
</evidence>
<protein>
    <submittedName>
        <fullName evidence="3">Uncharacterized protein</fullName>
    </submittedName>
</protein>
<feature type="compositionally biased region" description="Polar residues" evidence="1">
    <location>
        <begin position="41"/>
        <end position="53"/>
    </location>
</feature>
<dbReference type="AlphaFoldDB" id="A0ABD2ZK84"/>
<keyword evidence="2" id="KW-1133">Transmembrane helix</keyword>
<keyword evidence="2" id="KW-0812">Transmembrane</keyword>
<dbReference type="Proteomes" id="UP001630127">
    <property type="component" value="Unassembled WGS sequence"/>
</dbReference>
<keyword evidence="4" id="KW-1185">Reference proteome</keyword>
<sequence>MTEDASTQSSNAFPANLQSKPPIIGTIHISALMQPKRDQSEANTAKPATSSALGKQEQAAEMQQCLTSTLGCQNLATAPYPSLAISTRRKSKAAALDLKVDAAATCDPSVGNFTARTHTFDAAVAAAQEILVDVFAIDKLTINVAANLDSAVDVAAFVPCSSFYEIKFAAAFLEDKDTATIWMERKEKAAAVHEVVAEIAATPRPIINVATCPGLVDDLLLLLGLKFSILLLLLWGKTRRQQLERRD</sequence>
<keyword evidence="2" id="KW-0472">Membrane</keyword>
<dbReference type="EMBL" id="JBJUIK010000008">
    <property type="protein sequence ID" value="KAL3519826.1"/>
    <property type="molecule type" value="Genomic_DNA"/>
</dbReference>
<evidence type="ECO:0000256" key="1">
    <source>
        <dbReference type="SAM" id="MobiDB-lite"/>
    </source>
</evidence>
<gene>
    <name evidence="3" type="ORF">ACH5RR_017975</name>
</gene>
<comment type="caution">
    <text evidence="3">The sequence shown here is derived from an EMBL/GenBank/DDBJ whole genome shotgun (WGS) entry which is preliminary data.</text>
</comment>
<evidence type="ECO:0000313" key="3">
    <source>
        <dbReference type="EMBL" id="KAL3519826.1"/>
    </source>
</evidence>
<organism evidence="3 4">
    <name type="scientific">Cinchona calisaya</name>
    <dbReference type="NCBI Taxonomy" id="153742"/>
    <lineage>
        <taxon>Eukaryota</taxon>
        <taxon>Viridiplantae</taxon>
        <taxon>Streptophyta</taxon>
        <taxon>Embryophyta</taxon>
        <taxon>Tracheophyta</taxon>
        <taxon>Spermatophyta</taxon>
        <taxon>Magnoliopsida</taxon>
        <taxon>eudicotyledons</taxon>
        <taxon>Gunneridae</taxon>
        <taxon>Pentapetalae</taxon>
        <taxon>asterids</taxon>
        <taxon>lamiids</taxon>
        <taxon>Gentianales</taxon>
        <taxon>Rubiaceae</taxon>
        <taxon>Cinchonoideae</taxon>
        <taxon>Cinchoneae</taxon>
        <taxon>Cinchona</taxon>
    </lineage>
</organism>
<name>A0ABD2ZK84_9GENT</name>
<accession>A0ABD2ZK84</accession>
<feature type="region of interest" description="Disordered" evidence="1">
    <location>
        <begin position="35"/>
        <end position="56"/>
    </location>
</feature>
<feature type="transmembrane region" description="Helical" evidence="2">
    <location>
        <begin position="219"/>
        <end position="236"/>
    </location>
</feature>
<evidence type="ECO:0000313" key="4">
    <source>
        <dbReference type="Proteomes" id="UP001630127"/>
    </source>
</evidence>
<proteinExistence type="predicted"/>
<reference evidence="3 4" key="1">
    <citation type="submission" date="2024-11" db="EMBL/GenBank/DDBJ databases">
        <title>A near-complete genome assembly of Cinchona calisaya.</title>
        <authorList>
            <person name="Lian D.C."/>
            <person name="Zhao X.W."/>
            <person name="Wei L."/>
        </authorList>
    </citation>
    <scope>NUCLEOTIDE SEQUENCE [LARGE SCALE GENOMIC DNA]</scope>
    <source>
        <tissue evidence="3">Nenye</tissue>
    </source>
</reference>